<dbReference type="OrthoDB" id="105445at2157"/>
<dbReference type="GeneID" id="24804799"/>
<dbReference type="NCBIfam" id="TIGR01210">
    <property type="entry name" value="archaeosine biosynthesis radical SAM protein RaSEA"/>
    <property type="match status" value="1"/>
</dbReference>
<keyword evidence="3" id="KW-0949">S-adenosyl-L-methionine</keyword>
<keyword evidence="4" id="KW-0479">Metal-binding</keyword>
<dbReference type="CDD" id="cd01335">
    <property type="entry name" value="Radical_SAM"/>
    <property type="match status" value="1"/>
</dbReference>
<dbReference type="PANTHER" id="PTHR11135:SF0">
    <property type="entry name" value="ELONGATOR COMPLEX PROTEIN 3"/>
    <property type="match status" value="1"/>
</dbReference>
<dbReference type="HOGENOM" id="CLU_060488_0_0_2"/>
<sequence>MSLNKAVMDIRQRIKVKPSPTNEPAASWTGADLVNGVETKVLTVIFKSAGCRWGKAGGCTMCGYVYECASEPPSLEDYSAQLTKAMRKAEKFPELMVKIFTSGSFLDEQEVFPEARDAILKTLADDPRVIKVLVETRPNYVTEENVQACLSILKDKPFELAFGLETSSDKIRRDSINKGFTFQDFVRAAEIAKKYGVTIKTYLMLKPLFLSEKQAMEDIIRSIDDAAPYSDTISINLCNVQKGTLVESFWEKGQYRPPWLWSIVEILTKAKAAHPDLPLMSDPVGAGSKRGPRNCKICSPEVADSLRTFSLTQNPADLTTTDCKCKELWKKVLEIEDFTYGTPILD</sequence>
<protein>
    <submittedName>
        <fullName evidence="8">Histone acetyltransferase, ELP3 family</fullName>
    </submittedName>
</protein>
<dbReference type="InterPro" id="IPR005909">
    <property type="entry name" value="RaSEA"/>
</dbReference>
<dbReference type="GO" id="GO:0005737">
    <property type="term" value="C:cytoplasm"/>
    <property type="evidence" value="ECO:0007669"/>
    <property type="project" value="TreeGrafter"/>
</dbReference>
<keyword evidence="5" id="KW-0408">Iron</keyword>
<dbReference type="GO" id="GO:0046872">
    <property type="term" value="F:metal ion binding"/>
    <property type="evidence" value="ECO:0007669"/>
    <property type="project" value="UniProtKB-KW"/>
</dbReference>
<keyword evidence="8" id="KW-0808">Transferase</keyword>
<keyword evidence="2" id="KW-0004">4Fe-4S</keyword>
<evidence type="ECO:0000256" key="2">
    <source>
        <dbReference type="ARBA" id="ARBA00022485"/>
    </source>
</evidence>
<dbReference type="InterPro" id="IPR058240">
    <property type="entry name" value="rSAM_sf"/>
</dbReference>
<dbReference type="KEGG" id="mls:MSLAZ_0129"/>
<name>A0A0E3WRV8_9EURY</name>
<evidence type="ECO:0000256" key="4">
    <source>
        <dbReference type="ARBA" id="ARBA00022723"/>
    </source>
</evidence>
<evidence type="ECO:0000259" key="7">
    <source>
        <dbReference type="SMART" id="SM00729"/>
    </source>
</evidence>
<dbReference type="InterPro" id="IPR007197">
    <property type="entry name" value="rSAM"/>
</dbReference>
<evidence type="ECO:0000256" key="1">
    <source>
        <dbReference type="ARBA" id="ARBA00001966"/>
    </source>
</evidence>
<evidence type="ECO:0000256" key="3">
    <source>
        <dbReference type="ARBA" id="ARBA00022691"/>
    </source>
</evidence>
<dbReference type="PANTHER" id="PTHR11135">
    <property type="entry name" value="HISTONE ACETYLTRANSFERASE-RELATED"/>
    <property type="match status" value="1"/>
</dbReference>
<comment type="cofactor">
    <cofactor evidence="1">
        <name>[4Fe-4S] cluster</name>
        <dbReference type="ChEBI" id="CHEBI:49883"/>
    </cofactor>
</comment>
<dbReference type="InterPro" id="IPR039661">
    <property type="entry name" value="ELP3"/>
</dbReference>
<accession>A0A0E3WRV8</accession>
<keyword evidence="6" id="KW-0411">Iron-sulfur</keyword>
<dbReference type="STRING" id="1434111.MSLAZ_0129"/>
<evidence type="ECO:0000313" key="9">
    <source>
        <dbReference type="Proteomes" id="UP000033072"/>
    </source>
</evidence>
<dbReference type="EMBL" id="CP009515">
    <property type="protein sequence ID" value="AKB73390.1"/>
    <property type="molecule type" value="Genomic_DNA"/>
</dbReference>
<reference evidence="8 9" key="1">
    <citation type="submission" date="2014-07" db="EMBL/GenBank/DDBJ databases">
        <title>Methanogenic archaea and the global carbon cycle.</title>
        <authorList>
            <person name="Henriksen J.R."/>
            <person name="Luke J."/>
            <person name="Reinhart S."/>
            <person name="Benedict M.N."/>
            <person name="Youngblut N.D."/>
            <person name="Metcalf M.E."/>
            <person name="Whitaker R.J."/>
            <person name="Metcalf W.W."/>
        </authorList>
    </citation>
    <scope>NUCLEOTIDE SEQUENCE [LARGE SCALE GENOMIC DNA]</scope>
    <source>
        <strain evidence="8 9">Z-7289</strain>
    </source>
</reference>
<dbReference type="SFLD" id="SFLDS00029">
    <property type="entry name" value="Radical_SAM"/>
    <property type="match status" value="1"/>
</dbReference>
<evidence type="ECO:0000313" key="8">
    <source>
        <dbReference type="EMBL" id="AKB73390.1"/>
    </source>
</evidence>
<dbReference type="GO" id="GO:0051539">
    <property type="term" value="F:4 iron, 4 sulfur cluster binding"/>
    <property type="evidence" value="ECO:0007669"/>
    <property type="project" value="UniProtKB-KW"/>
</dbReference>
<dbReference type="PIRSF" id="PIRSF004954">
    <property type="entry name" value="Radical_SAM"/>
    <property type="match status" value="1"/>
</dbReference>
<dbReference type="RefSeq" id="WP_048124158.1">
    <property type="nucleotide sequence ID" value="NZ_CP009515.1"/>
</dbReference>
<dbReference type="AlphaFoldDB" id="A0A0E3WRV8"/>
<dbReference type="SMART" id="SM00729">
    <property type="entry name" value="Elp3"/>
    <property type="match status" value="1"/>
</dbReference>
<evidence type="ECO:0000256" key="5">
    <source>
        <dbReference type="ARBA" id="ARBA00023004"/>
    </source>
</evidence>
<dbReference type="Proteomes" id="UP000033072">
    <property type="component" value="Chromosome"/>
</dbReference>
<dbReference type="PATRIC" id="fig|1434111.4.peg.156"/>
<feature type="domain" description="Elp3/MiaA/NifB-like radical SAM core" evidence="7">
    <location>
        <begin position="41"/>
        <end position="269"/>
    </location>
</feature>
<dbReference type="GO" id="GO:0002926">
    <property type="term" value="P:tRNA wobble base 5-methoxycarbonylmethyl-2-thiouridinylation"/>
    <property type="evidence" value="ECO:0007669"/>
    <property type="project" value="TreeGrafter"/>
</dbReference>
<dbReference type="GO" id="GO:0016740">
    <property type="term" value="F:transferase activity"/>
    <property type="evidence" value="ECO:0007669"/>
    <property type="project" value="UniProtKB-KW"/>
</dbReference>
<keyword evidence="9" id="KW-1185">Reference proteome</keyword>
<proteinExistence type="predicted"/>
<dbReference type="SUPFAM" id="SSF102114">
    <property type="entry name" value="Radical SAM enzymes"/>
    <property type="match status" value="1"/>
</dbReference>
<organism evidence="8 9">
    <name type="scientific">Methanosarcina lacustris Z-7289</name>
    <dbReference type="NCBI Taxonomy" id="1434111"/>
    <lineage>
        <taxon>Archaea</taxon>
        <taxon>Methanobacteriati</taxon>
        <taxon>Methanobacteriota</taxon>
        <taxon>Stenosarchaea group</taxon>
        <taxon>Methanomicrobia</taxon>
        <taxon>Methanosarcinales</taxon>
        <taxon>Methanosarcinaceae</taxon>
        <taxon>Methanosarcina</taxon>
    </lineage>
</organism>
<gene>
    <name evidence="8" type="ORF">MSLAZ_0129</name>
</gene>
<evidence type="ECO:0000256" key="6">
    <source>
        <dbReference type="ARBA" id="ARBA00023014"/>
    </source>
</evidence>
<dbReference type="Pfam" id="PF04055">
    <property type="entry name" value="Radical_SAM"/>
    <property type="match status" value="1"/>
</dbReference>
<dbReference type="InterPro" id="IPR006638">
    <property type="entry name" value="Elp3/MiaA/NifB-like_rSAM"/>
</dbReference>